<evidence type="ECO:0008006" key="3">
    <source>
        <dbReference type="Google" id="ProtNLM"/>
    </source>
</evidence>
<accession>A0AAU6PEA9</accession>
<dbReference type="PROSITE" id="PS51257">
    <property type="entry name" value="PROKAR_LIPOPROTEIN"/>
    <property type="match status" value="1"/>
</dbReference>
<dbReference type="AlphaFoldDB" id="A0AAU6PEA9"/>
<name>A0AAU6PEA9_9GAMM</name>
<evidence type="ECO:0000313" key="2">
    <source>
        <dbReference type="EMBL" id="WXT99340.1"/>
    </source>
</evidence>
<evidence type="ECO:0000313" key="1">
    <source>
        <dbReference type="EMBL" id="WXT99313.1"/>
    </source>
</evidence>
<organism evidence="1">
    <name type="scientific">Catillopecten margaritatus gill symbiont</name>
    <dbReference type="NCBI Taxonomy" id="3083288"/>
    <lineage>
        <taxon>Bacteria</taxon>
        <taxon>Pseudomonadati</taxon>
        <taxon>Pseudomonadota</taxon>
        <taxon>Gammaproteobacteria</taxon>
        <taxon>sulfur-oxidizing symbionts</taxon>
    </lineage>
</organism>
<reference evidence="1" key="1">
    <citation type="submission" date="2023-10" db="EMBL/GenBank/DDBJ databases">
        <title>The first scallop-associated chemosynthetic bacterial symbiont.</title>
        <authorList>
            <person name="Lin Y.-T."/>
            <person name="Sun J."/>
            <person name="Ip J.C.-H."/>
            <person name="He X."/>
            <person name="Gao Z.-M."/>
            <person name="Perez M."/>
            <person name="Xu T."/>
            <person name="Qian P.-Y."/>
            <person name="Qiu J.-W."/>
        </authorList>
    </citation>
    <scope>NUCLEOTIDE SEQUENCE</scope>
    <source>
        <strain evidence="1">Gill1</strain>
    </source>
</reference>
<gene>
    <name evidence="1" type="ORF">Ctma_0009</name>
    <name evidence="2" type="ORF">Ctma_0036</name>
</gene>
<proteinExistence type="predicted"/>
<sequence>MNKKLKISLVSFALIALLGCTSEEVKILGQRAKIDLYPQGTSAKAIKIDKDLFYIPIGRDGDNCMMYQAYSQTNPTMQAIIYQNGLGKFSMSKNKQSCL</sequence>
<protein>
    <recommendedName>
        <fullName evidence="3">Lipoprotein</fullName>
    </recommendedName>
</protein>
<dbReference type="EMBL" id="CP138327">
    <property type="protein sequence ID" value="WXT99313.1"/>
    <property type="molecule type" value="Genomic_DNA"/>
</dbReference>
<dbReference type="EMBL" id="CP138327">
    <property type="protein sequence ID" value="WXT99340.1"/>
    <property type="molecule type" value="Genomic_DNA"/>
</dbReference>